<dbReference type="InterPro" id="IPR040982">
    <property type="entry name" value="DNA_pol3_finger"/>
</dbReference>
<dbReference type="InterPro" id="IPR011708">
    <property type="entry name" value="DNA_pol3_alpha_NTPase_dom"/>
</dbReference>
<dbReference type="EC" id="2.7.7.7" evidence="1"/>
<sequence>MIQLNVRTAYSPLQSTIRMDRYLDELKQRGAHAAAICETALTGVPAFIAGCEQRDLLPIVGLEQDQEEDELTILWYAKTSEGLKALYRLSSQMPVEDYSDLIAILAPKRQAPDDEARLRRLVSQWISLAQNATVYLGVKAARSTVERESREHYRQAAYALGIETIPIDPVRYLRRDEAEAYQAVRAIDEGTTFQEQKINRTAYLKSNEELQEHFTERERMLVERWATTQETLVLPFQSRPLPRVTENSDQALKKLAHDGLLAHGLVDAVATDRLQYELNVIEKTGFADYFLIVEDLVRQAKAKGIQVGPGRGSAAGSLVSYALGITTVDPIKYGLLFERFLNPERISMPDIDIDIEDERREEVLDYLVERYGRAHVGQIGTLSTLGAKAALRDVARVLEFSKDETDAAAKQLGKATTLQGLEQKAAIYRWFSGSEKRRQLLQLAQAIEGLPRQRSIHAAGVVIGSDDLIETTPVDRNASDRFVTQYLMKALEQQGLLKIDLLGLRNLTRLRQMEHLIQHTHPGFSVEQIPEDDAVTLRLFSKGETDQIFQFESAGMKQTLREVKPTRFEDLVATMSLFRPGPMKFIDLYAKRKAGQPYQTVHPILAEILQSTYGVIVYQEQIMEITRRVAGFTLAQADLLRRAISKKSSQSVESEKKRFIDGALGNGFEASVAETLYDQIERFAGYGFNRSHAVAYTKISYALGYMKAHHPQIFSLISIDQPERLVRVMREKRLPALPPDVWMSDYRSTLEGKGIRLGLQTLRGITEKDFHSLREAAKTSQTITQLLSAVGWGKKERTKIELLLYSGALDRATHGDRALAEQEVLDYFTMASNTLLPDELASLGRRKTVAKTSRTATDWARLERESLGFWLTYSPLMTAMKPQVETTHFQAISAEAEQTHYLVCYIDQLREFKTKRAQTMAVIHAVDGYTTEEVVVFPKQYELFSRSLYVGNVLLIEVKAQEREGNRQFVLERLRPLGQDVLFIKLPSKNELAVLERILETAPGDIPVVVRYADTNETKPLPGIYAIQHNEELLAQLRIRFGETNIVLKNVPRST</sequence>
<keyword evidence="4" id="KW-0235">DNA replication</keyword>
<accession>A0ABX2V971</accession>
<dbReference type="Pfam" id="PF02811">
    <property type="entry name" value="PHP"/>
    <property type="match status" value="1"/>
</dbReference>
<dbReference type="InterPro" id="IPR041931">
    <property type="entry name" value="DNA_pol3_alpha_thumb_dom"/>
</dbReference>
<evidence type="ECO:0000313" key="12">
    <source>
        <dbReference type="Proteomes" id="UP000078447"/>
    </source>
</evidence>
<evidence type="ECO:0000313" key="11">
    <source>
        <dbReference type="EMBL" id="OAN14760.1"/>
    </source>
</evidence>
<dbReference type="EMBL" id="LVVL01000001">
    <property type="protein sequence ID" value="OAN14760.1"/>
    <property type="molecule type" value="Genomic_DNA"/>
</dbReference>
<dbReference type="Pfam" id="PF17657">
    <property type="entry name" value="DNA_pol3_finger"/>
    <property type="match status" value="1"/>
</dbReference>
<evidence type="ECO:0000256" key="2">
    <source>
        <dbReference type="ARBA" id="ARBA00022679"/>
    </source>
</evidence>
<keyword evidence="3" id="KW-0548">Nucleotidyltransferase</keyword>
<evidence type="ECO:0000256" key="3">
    <source>
        <dbReference type="ARBA" id="ARBA00022695"/>
    </source>
</evidence>
<evidence type="ECO:0000256" key="5">
    <source>
        <dbReference type="ARBA" id="ARBA00022932"/>
    </source>
</evidence>
<evidence type="ECO:0000259" key="10">
    <source>
        <dbReference type="Pfam" id="PF17657"/>
    </source>
</evidence>
<keyword evidence="5" id="KW-0239">DNA-directed DNA polymerase</keyword>
<feature type="domain" description="DNA polymerase helix-hairpin-helix motif" evidence="9">
    <location>
        <begin position="737"/>
        <end position="813"/>
    </location>
</feature>
<dbReference type="Gene3D" id="1.10.10.1600">
    <property type="entry name" value="Bacterial DNA polymerase III alpha subunit, thumb domain"/>
    <property type="match status" value="1"/>
</dbReference>
<feature type="domain" description="DNA polymerase III alpha subunit finger" evidence="10">
    <location>
        <begin position="506"/>
        <end position="666"/>
    </location>
</feature>
<comment type="catalytic activity">
    <reaction evidence="6">
        <text>DNA(n) + a 2'-deoxyribonucleoside 5'-triphosphate = DNA(n+1) + diphosphate</text>
        <dbReference type="Rhea" id="RHEA:22508"/>
        <dbReference type="Rhea" id="RHEA-COMP:17339"/>
        <dbReference type="Rhea" id="RHEA-COMP:17340"/>
        <dbReference type="ChEBI" id="CHEBI:33019"/>
        <dbReference type="ChEBI" id="CHEBI:61560"/>
        <dbReference type="ChEBI" id="CHEBI:173112"/>
        <dbReference type="EC" id="2.7.7.7"/>
    </reaction>
</comment>
<organism evidence="11 12">
    <name type="scientific">Exiguobacterium undae</name>
    <dbReference type="NCBI Taxonomy" id="169177"/>
    <lineage>
        <taxon>Bacteria</taxon>
        <taxon>Bacillati</taxon>
        <taxon>Bacillota</taxon>
        <taxon>Bacilli</taxon>
        <taxon>Bacillales</taxon>
        <taxon>Bacillales Family XII. Incertae Sedis</taxon>
        <taxon>Exiguobacterium</taxon>
    </lineage>
</organism>
<proteinExistence type="predicted"/>
<gene>
    <name evidence="11" type="ORF">A3783_02155</name>
</gene>
<evidence type="ECO:0000256" key="6">
    <source>
        <dbReference type="ARBA" id="ARBA00049244"/>
    </source>
</evidence>
<dbReference type="Pfam" id="PF07733">
    <property type="entry name" value="DNA_pol3_alpha"/>
    <property type="match status" value="1"/>
</dbReference>
<dbReference type="Gene3D" id="3.20.20.140">
    <property type="entry name" value="Metal-dependent hydrolases"/>
    <property type="match status" value="2"/>
</dbReference>
<evidence type="ECO:0000259" key="9">
    <source>
        <dbReference type="Pfam" id="PF14579"/>
    </source>
</evidence>
<dbReference type="PANTHER" id="PTHR32294:SF0">
    <property type="entry name" value="DNA POLYMERASE III SUBUNIT ALPHA"/>
    <property type="match status" value="1"/>
</dbReference>
<dbReference type="InterPro" id="IPR004013">
    <property type="entry name" value="PHP_dom"/>
</dbReference>
<comment type="caution">
    <text evidence="11">The sequence shown here is derived from an EMBL/GenBank/DDBJ whole genome shotgun (WGS) entry which is preliminary data.</text>
</comment>
<evidence type="ECO:0000259" key="7">
    <source>
        <dbReference type="Pfam" id="PF02811"/>
    </source>
</evidence>
<dbReference type="CDD" id="cd04485">
    <property type="entry name" value="DnaE_OBF"/>
    <property type="match status" value="1"/>
</dbReference>
<feature type="domain" description="Bacterial DNA polymerase III alpha subunit NTPase" evidence="8">
    <location>
        <begin position="266"/>
        <end position="503"/>
    </location>
</feature>
<evidence type="ECO:0000259" key="8">
    <source>
        <dbReference type="Pfam" id="PF07733"/>
    </source>
</evidence>
<evidence type="ECO:0000256" key="4">
    <source>
        <dbReference type="ARBA" id="ARBA00022705"/>
    </source>
</evidence>
<dbReference type="Pfam" id="PF14579">
    <property type="entry name" value="HHH_6"/>
    <property type="match status" value="1"/>
</dbReference>
<dbReference type="InterPro" id="IPR029460">
    <property type="entry name" value="DNAPol_HHH"/>
</dbReference>
<protein>
    <recommendedName>
        <fullName evidence="1">DNA-directed DNA polymerase</fullName>
        <ecNumber evidence="1">2.7.7.7</ecNumber>
    </recommendedName>
</protein>
<dbReference type="Proteomes" id="UP000078447">
    <property type="component" value="Unassembled WGS sequence"/>
</dbReference>
<keyword evidence="12" id="KW-1185">Reference proteome</keyword>
<dbReference type="InterPro" id="IPR004805">
    <property type="entry name" value="DnaE2/DnaE/PolC"/>
</dbReference>
<feature type="domain" description="PHP" evidence="7">
    <location>
        <begin position="4"/>
        <end position="98"/>
    </location>
</feature>
<evidence type="ECO:0000256" key="1">
    <source>
        <dbReference type="ARBA" id="ARBA00012417"/>
    </source>
</evidence>
<dbReference type="PANTHER" id="PTHR32294">
    <property type="entry name" value="DNA POLYMERASE III SUBUNIT ALPHA"/>
    <property type="match status" value="1"/>
</dbReference>
<keyword evidence="2" id="KW-0808">Transferase</keyword>
<reference evidence="11 12" key="1">
    <citation type="submission" date="2016-03" db="EMBL/GenBank/DDBJ databases">
        <authorList>
            <person name="Cho S.-Y."/>
            <person name="Lim S."/>
            <person name="Kim H."/>
            <person name="Soh E.H."/>
            <person name="Moon J.S."/>
        </authorList>
    </citation>
    <scope>NUCLEOTIDE SEQUENCE [LARGE SCALE GENOMIC DNA]</scope>
    <source>
        <strain evidence="11 12">KCTC 3810</strain>
    </source>
</reference>
<name>A0ABX2V971_9BACL</name>
<dbReference type="RefSeq" id="WP_028105871.1">
    <property type="nucleotide sequence ID" value="NZ_LVVL01000001.1"/>
</dbReference>
<dbReference type="NCBIfam" id="TIGR00594">
    <property type="entry name" value="polc"/>
    <property type="match status" value="1"/>
</dbReference>